<keyword evidence="1" id="KW-0472">Membrane</keyword>
<evidence type="ECO:0008006" key="4">
    <source>
        <dbReference type="Google" id="ProtNLM"/>
    </source>
</evidence>
<keyword evidence="1" id="KW-0812">Transmembrane</keyword>
<protein>
    <recommendedName>
        <fullName evidence="4">AsmA domain-containing protein</fullName>
    </recommendedName>
</protein>
<feature type="transmembrane region" description="Helical" evidence="1">
    <location>
        <begin position="12"/>
        <end position="39"/>
    </location>
</feature>
<gene>
    <name evidence="2" type="ORF">ENSA5_15630</name>
</gene>
<dbReference type="Proteomes" id="UP000237968">
    <property type="component" value="Unassembled WGS sequence"/>
</dbReference>
<dbReference type="OrthoDB" id="5495113at2"/>
<evidence type="ECO:0000313" key="2">
    <source>
        <dbReference type="EMBL" id="PRQ03460.1"/>
    </source>
</evidence>
<accession>A0A2S9YEB8</accession>
<keyword evidence="1" id="KW-1133">Transmembrane helix</keyword>
<comment type="caution">
    <text evidence="2">The sequence shown here is derived from an EMBL/GenBank/DDBJ whole genome shotgun (WGS) entry which is preliminary data.</text>
</comment>
<dbReference type="AlphaFoldDB" id="A0A2S9YEB8"/>
<dbReference type="EMBL" id="PVNK01000082">
    <property type="protein sequence ID" value="PRQ03460.1"/>
    <property type="molecule type" value="Genomic_DNA"/>
</dbReference>
<name>A0A2S9YEB8_9BACT</name>
<organism evidence="2 3">
    <name type="scientific">Enhygromyxa salina</name>
    <dbReference type="NCBI Taxonomy" id="215803"/>
    <lineage>
        <taxon>Bacteria</taxon>
        <taxon>Pseudomonadati</taxon>
        <taxon>Myxococcota</taxon>
        <taxon>Polyangia</taxon>
        <taxon>Nannocystales</taxon>
        <taxon>Nannocystaceae</taxon>
        <taxon>Enhygromyxa</taxon>
    </lineage>
</organism>
<proteinExistence type="predicted"/>
<reference evidence="2 3" key="1">
    <citation type="submission" date="2018-03" db="EMBL/GenBank/DDBJ databases">
        <title>Draft Genome Sequences of the Obligatory Marine Myxobacteria Enhygromyxa salina SWB005.</title>
        <authorList>
            <person name="Poehlein A."/>
            <person name="Moghaddam J.A."/>
            <person name="Harms H."/>
            <person name="Alanjari M."/>
            <person name="Koenig G.M."/>
            <person name="Daniel R."/>
            <person name="Schaeberle T.F."/>
        </authorList>
    </citation>
    <scope>NUCLEOTIDE SEQUENCE [LARGE SCALE GENOMIC DNA]</scope>
    <source>
        <strain evidence="2 3">SWB005</strain>
    </source>
</reference>
<evidence type="ECO:0000313" key="3">
    <source>
        <dbReference type="Proteomes" id="UP000237968"/>
    </source>
</evidence>
<keyword evidence="3" id="KW-1185">Reference proteome</keyword>
<evidence type="ECO:0000256" key="1">
    <source>
        <dbReference type="SAM" id="Phobius"/>
    </source>
</evidence>
<sequence length="401" mass="43440">MDALFVVVAELLVVPLILWGLIVLELTVGVGASITAIFLGRRTASEAVLYTWRSVRRRLLWSLIFLSSGLLLADLVFFDAIVGLALGSADDREDLDVQFSNADGSFILGRIELHQLTLSGERGGDDPSTRFAVDIDSLVIDIDTARLLALDFAVEEIAIDGVDGSLDRLRPGEPTPDSEDEIELAREFSVERLHLGDMAVTLRDHGADRGSVRELGVEIQELDIGPLRSETAIFDLLYRARGRGSVGGHGFVLTASERDGAAQTTLEVDDLPLDALGEQLEKAAGVRASGSVDLKVVNTHVDGPSEPQIDLDIQLQLRNIELGAGEDASVGTKLMLEMAERAVAKLGDDFPLDLQLSVQRSELDGLRSFTESGIVERVADGIVTALRDELRRREPTEPTGR</sequence>
<dbReference type="RefSeq" id="WP_106391028.1">
    <property type="nucleotide sequence ID" value="NZ_PVNK01000082.1"/>
</dbReference>
<feature type="transmembrane region" description="Helical" evidence="1">
    <location>
        <begin position="59"/>
        <end position="86"/>
    </location>
</feature>